<keyword evidence="6" id="KW-1133">Transmembrane helix</keyword>
<dbReference type="FunFam" id="3.80.10.10:FF:000041">
    <property type="entry name" value="LRR receptor-like serine/threonine-protein kinase ERECTA"/>
    <property type="match status" value="1"/>
</dbReference>
<keyword evidence="2" id="KW-0433">Leucine-rich repeat</keyword>
<keyword evidence="8" id="KW-0675">Receptor</keyword>
<dbReference type="STRING" id="329046.A0A1Y2BSS3"/>
<proteinExistence type="predicted"/>
<evidence type="ECO:0000313" key="11">
    <source>
        <dbReference type="Proteomes" id="UP000193642"/>
    </source>
</evidence>
<feature type="non-terminal residue" evidence="10">
    <location>
        <position position="1"/>
    </location>
</feature>
<comment type="subcellular location">
    <subcellularLocation>
        <location evidence="1">Membrane</location>
        <topology evidence="1">Single-pass membrane protein</topology>
    </subcellularLocation>
</comment>
<evidence type="ECO:0000256" key="2">
    <source>
        <dbReference type="ARBA" id="ARBA00022614"/>
    </source>
</evidence>
<evidence type="ECO:0000256" key="4">
    <source>
        <dbReference type="ARBA" id="ARBA00022729"/>
    </source>
</evidence>
<dbReference type="AlphaFoldDB" id="A0A1Y2BSS3"/>
<keyword evidence="3" id="KW-0812">Transmembrane</keyword>
<keyword evidence="9" id="KW-0325">Glycoprotein</keyword>
<evidence type="ECO:0000256" key="7">
    <source>
        <dbReference type="ARBA" id="ARBA00023136"/>
    </source>
</evidence>
<reference evidence="10 11" key="1">
    <citation type="submission" date="2016-07" db="EMBL/GenBank/DDBJ databases">
        <title>Pervasive Adenine N6-methylation of Active Genes in Fungi.</title>
        <authorList>
            <consortium name="DOE Joint Genome Institute"/>
            <person name="Mondo S.J."/>
            <person name="Dannebaum R.O."/>
            <person name="Kuo R.C."/>
            <person name="Labutti K."/>
            <person name="Haridas S."/>
            <person name="Kuo A."/>
            <person name="Salamov A."/>
            <person name="Ahrendt S.R."/>
            <person name="Lipzen A."/>
            <person name="Sullivan W."/>
            <person name="Andreopoulos W.B."/>
            <person name="Clum A."/>
            <person name="Lindquist E."/>
            <person name="Daum C."/>
            <person name="Ramamoorthy G.K."/>
            <person name="Gryganskyi A."/>
            <person name="Culley D."/>
            <person name="Magnuson J.K."/>
            <person name="James T.Y."/>
            <person name="O'Malley M.A."/>
            <person name="Stajich J.E."/>
            <person name="Spatafora J.W."/>
            <person name="Visel A."/>
            <person name="Grigoriev I.V."/>
        </authorList>
    </citation>
    <scope>NUCLEOTIDE SEQUENCE [LARGE SCALE GENOMIC DNA]</scope>
    <source>
        <strain evidence="10 11">JEL800</strain>
    </source>
</reference>
<dbReference type="Gene3D" id="3.80.10.10">
    <property type="entry name" value="Ribonuclease Inhibitor"/>
    <property type="match status" value="1"/>
</dbReference>
<sequence>MDSLLNELKLLILLWIPQPRVFKYRRLSRAFNYIITSKQFILKSRAIHSKPDLTIEEKNWCISRWFAMPPASQSGYAAAILSYRSNLELSFHQKASAFRPIPSSIGQLTDLTSLILEGCILKGPIPLELFTLTNLETIKFDHNELIGTISPLIGNLVNLRFLSFYQNHLVSGVPTEISQCSKLEYLNVSYNFLTETIPDSIGQLSCLHTLSFHFQTVEDYVVVRQLPLIPALSQLTSLKVFHCNNPDDVEAIRKYLPNFNMEYDNLSF</sequence>
<dbReference type="EMBL" id="MCGO01000048">
    <property type="protein sequence ID" value="ORY37796.1"/>
    <property type="molecule type" value="Genomic_DNA"/>
</dbReference>
<dbReference type="SUPFAM" id="SSF52058">
    <property type="entry name" value="L domain-like"/>
    <property type="match status" value="1"/>
</dbReference>
<dbReference type="GO" id="GO:0016020">
    <property type="term" value="C:membrane"/>
    <property type="evidence" value="ECO:0007669"/>
    <property type="project" value="UniProtKB-SubCell"/>
</dbReference>
<comment type="caution">
    <text evidence="10">The sequence shown here is derived from an EMBL/GenBank/DDBJ whole genome shotgun (WGS) entry which is preliminary data.</text>
</comment>
<keyword evidence="4" id="KW-0732">Signal</keyword>
<dbReference type="Proteomes" id="UP000193642">
    <property type="component" value="Unassembled WGS sequence"/>
</dbReference>
<keyword evidence="5" id="KW-0677">Repeat</keyword>
<evidence type="ECO:0000256" key="1">
    <source>
        <dbReference type="ARBA" id="ARBA00004167"/>
    </source>
</evidence>
<gene>
    <name evidence="10" type="ORF">BCR33DRAFT_769656</name>
</gene>
<dbReference type="InterPro" id="IPR001611">
    <property type="entry name" value="Leu-rich_rpt"/>
</dbReference>
<dbReference type="PANTHER" id="PTHR27000">
    <property type="entry name" value="LEUCINE-RICH REPEAT RECEPTOR-LIKE PROTEIN KINASE FAMILY PROTEIN-RELATED"/>
    <property type="match status" value="1"/>
</dbReference>
<evidence type="ECO:0000256" key="5">
    <source>
        <dbReference type="ARBA" id="ARBA00022737"/>
    </source>
</evidence>
<evidence type="ECO:0000256" key="3">
    <source>
        <dbReference type="ARBA" id="ARBA00022692"/>
    </source>
</evidence>
<evidence type="ECO:0000256" key="8">
    <source>
        <dbReference type="ARBA" id="ARBA00023170"/>
    </source>
</evidence>
<accession>A0A1Y2BSS3</accession>
<evidence type="ECO:0000313" key="10">
    <source>
        <dbReference type="EMBL" id="ORY37796.1"/>
    </source>
</evidence>
<keyword evidence="7" id="KW-0472">Membrane</keyword>
<dbReference type="InterPro" id="IPR032675">
    <property type="entry name" value="LRR_dom_sf"/>
</dbReference>
<keyword evidence="11" id="KW-1185">Reference proteome</keyword>
<evidence type="ECO:0000256" key="6">
    <source>
        <dbReference type="ARBA" id="ARBA00022989"/>
    </source>
</evidence>
<dbReference type="Pfam" id="PF00560">
    <property type="entry name" value="LRR_1"/>
    <property type="match status" value="1"/>
</dbReference>
<organism evidence="10 11">
    <name type="scientific">Rhizoclosmatium globosum</name>
    <dbReference type="NCBI Taxonomy" id="329046"/>
    <lineage>
        <taxon>Eukaryota</taxon>
        <taxon>Fungi</taxon>
        <taxon>Fungi incertae sedis</taxon>
        <taxon>Chytridiomycota</taxon>
        <taxon>Chytridiomycota incertae sedis</taxon>
        <taxon>Chytridiomycetes</taxon>
        <taxon>Chytridiales</taxon>
        <taxon>Chytriomycetaceae</taxon>
        <taxon>Rhizoclosmatium</taxon>
    </lineage>
</organism>
<evidence type="ECO:0000256" key="9">
    <source>
        <dbReference type="ARBA" id="ARBA00023180"/>
    </source>
</evidence>
<protein>
    <submittedName>
        <fullName evidence="10">L domain-like protein</fullName>
    </submittedName>
</protein>
<dbReference type="OrthoDB" id="1394818at2759"/>
<dbReference type="PANTHER" id="PTHR27000:SF679">
    <property type="entry name" value="OS01G0170300 PROTEIN"/>
    <property type="match status" value="1"/>
</dbReference>
<name>A0A1Y2BSS3_9FUNG</name>